<evidence type="ECO:0000313" key="3">
    <source>
        <dbReference type="EMBL" id="QGT78649.1"/>
    </source>
</evidence>
<dbReference type="Proteomes" id="UP000427716">
    <property type="component" value="Chromosome"/>
</dbReference>
<feature type="domain" description="PTS EIIA type-4" evidence="2">
    <location>
        <begin position="2"/>
        <end position="124"/>
    </location>
</feature>
<protein>
    <submittedName>
        <fullName evidence="3">PTS fructose transporter subunit IIA</fullName>
    </submittedName>
</protein>
<reference evidence="3 4" key="1">
    <citation type="submission" date="2019-11" db="EMBL/GenBank/DDBJ databases">
        <authorList>
            <person name="Zhang J."/>
            <person name="Sun C."/>
        </authorList>
    </citation>
    <scope>NUCLEOTIDE SEQUENCE [LARGE SCALE GENOMIC DNA]</scope>
    <source>
        <strain evidence="4">sp2</strain>
    </source>
</reference>
<keyword evidence="4" id="KW-1185">Reference proteome</keyword>
<organism evidence="3 4">
    <name type="scientific">Guyparkeria halophila</name>
    <dbReference type="NCBI Taxonomy" id="47960"/>
    <lineage>
        <taxon>Bacteria</taxon>
        <taxon>Pseudomonadati</taxon>
        <taxon>Pseudomonadota</taxon>
        <taxon>Gammaproteobacteria</taxon>
        <taxon>Chromatiales</taxon>
        <taxon>Thioalkalibacteraceae</taxon>
        <taxon>Guyparkeria</taxon>
    </lineage>
</organism>
<name>A0A6I6CWW6_9GAMM</name>
<dbReference type="EMBL" id="CP046415">
    <property type="protein sequence ID" value="QGT78649.1"/>
    <property type="molecule type" value="Genomic_DNA"/>
</dbReference>
<dbReference type="KEGG" id="ghl:GM160_06920"/>
<dbReference type="PROSITE" id="PS51096">
    <property type="entry name" value="PTS_EIIA_TYPE_4"/>
    <property type="match status" value="1"/>
</dbReference>
<dbReference type="RefSeq" id="WP_136866909.1">
    <property type="nucleotide sequence ID" value="NZ_CP046415.1"/>
</dbReference>
<evidence type="ECO:0000256" key="1">
    <source>
        <dbReference type="ARBA" id="ARBA00022679"/>
    </source>
</evidence>
<dbReference type="PANTHER" id="PTHR33799:SF1">
    <property type="entry name" value="PTS SYSTEM MANNOSE-SPECIFIC EIIAB COMPONENT-RELATED"/>
    <property type="match status" value="1"/>
</dbReference>
<gene>
    <name evidence="3" type="ORF">GM160_06920</name>
</gene>
<dbReference type="Pfam" id="PF03610">
    <property type="entry name" value="EIIA-man"/>
    <property type="match status" value="1"/>
</dbReference>
<evidence type="ECO:0000259" key="2">
    <source>
        <dbReference type="PROSITE" id="PS51096"/>
    </source>
</evidence>
<dbReference type="GO" id="GO:0009401">
    <property type="term" value="P:phosphoenolpyruvate-dependent sugar phosphotransferase system"/>
    <property type="evidence" value="ECO:0007669"/>
    <property type="project" value="InterPro"/>
</dbReference>
<evidence type="ECO:0000313" key="4">
    <source>
        <dbReference type="Proteomes" id="UP000427716"/>
    </source>
</evidence>
<dbReference type="Gene3D" id="3.40.50.510">
    <property type="entry name" value="Phosphotransferase system, mannose-type IIA component"/>
    <property type="match status" value="1"/>
</dbReference>
<sequence>MTVGILLICHNDIGGQLIETATDMLERLPTRLEHLDVRQDDDPIDLLNAARRRVTDLDSGEGVLVMTDMYGSTPSNIAHRLLDQHEVQVLSGVNLPMLVRALNYPRLPLDEMTAKACSGGREGIIQEGATDRP</sequence>
<dbReference type="PANTHER" id="PTHR33799">
    <property type="entry name" value="PTS PERMEASE-RELATED-RELATED"/>
    <property type="match status" value="1"/>
</dbReference>
<dbReference type="InterPro" id="IPR036662">
    <property type="entry name" value="PTS_EIIA_man-typ_sf"/>
</dbReference>
<dbReference type="InterPro" id="IPR004701">
    <property type="entry name" value="PTS_EIIA_man-typ"/>
</dbReference>
<accession>A0A6I6CWW6</accession>
<dbReference type="SUPFAM" id="SSF53062">
    <property type="entry name" value="PTS system fructose IIA component-like"/>
    <property type="match status" value="1"/>
</dbReference>
<keyword evidence="1" id="KW-0808">Transferase</keyword>
<proteinExistence type="predicted"/>
<dbReference type="AlphaFoldDB" id="A0A6I6CWW6"/>
<dbReference type="InterPro" id="IPR051471">
    <property type="entry name" value="Bacterial_PTS_sugar_comp"/>
</dbReference>
<dbReference type="GO" id="GO:0016740">
    <property type="term" value="F:transferase activity"/>
    <property type="evidence" value="ECO:0007669"/>
    <property type="project" value="UniProtKB-KW"/>
</dbReference>
<dbReference type="GO" id="GO:0016020">
    <property type="term" value="C:membrane"/>
    <property type="evidence" value="ECO:0007669"/>
    <property type="project" value="InterPro"/>
</dbReference>